<sequence>MIGRTHYCTDITESTIGSVVELKGWAQTRRDLGQVIFIDLRDRSGIVQIVANPEISPGALETMDKVRSEYVLDVKGTVVKRDEETYNEKIPTGTVEVQVDEVTILNDAKPLPFQIEDDTDVSEDVRLRYRYLDLRRAGMRETFKMRHRTTKLIRDFLDEQDFLEMETPMLTKSTPEGARDYLVPSRVHHGQFYALPQSPQLFKQLLMVSGFEKYYQIVRCFRDEDLRADRQPEFTQVDIEASFMNTEDFLPMMENMMRRVMKDIHNVDIEAPFKRLTYEEAMHRFGSDKPDTRFGMELVELSDIVKDSGFKVFNDAVKNGGIVKGLNVKGVADSMSRKEIDDLAEFVAIYGAKGLAWLKVEEESLKGPIAKFFTEEETTELRKAMDAEAGDLLFFGADQKQIVFDALGALRLKFGKELGLIDENAFHFLWVTEFPLMEYDPETKKYSAMHHPFTRPMPEDIDKLEDRPEEVKAEAYDLVLNGYELGGGSQRIFERELQEKMFTALGFSREEAEEQFGFLLNAFDYGTPPHGGIALGLDRLIMILAGSNNLRDTIAFPKTASASDPLTGAPGEVSDSQLDELDLKIIPREKE</sequence>
<dbReference type="GO" id="GO:0005737">
    <property type="term" value="C:cytoplasm"/>
    <property type="evidence" value="ECO:0007669"/>
    <property type="project" value="UniProtKB-SubCell"/>
</dbReference>
<dbReference type="STRING" id="266892.SAMN04488054_103105"/>
<comment type="caution">
    <text evidence="8">Lacks conserved residue(s) required for the propagation of feature annotation.</text>
</comment>
<evidence type="ECO:0000313" key="11">
    <source>
        <dbReference type="Proteomes" id="UP000199668"/>
    </source>
</evidence>
<feature type="binding site" evidence="8">
    <location>
        <position position="176"/>
    </location>
    <ligand>
        <name>L-aspartate</name>
        <dbReference type="ChEBI" id="CHEBI:29991"/>
    </ligand>
</feature>
<feature type="binding site" evidence="8">
    <location>
        <begin position="222"/>
        <end position="224"/>
    </location>
    <ligand>
        <name>ATP</name>
        <dbReference type="ChEBI" id="CHEBI:30616"/>
    </ligand>
</feature>
<accession>A0A1I4JEP9</accession>
<gene>
    <name evidence="8" type="primary">aspS</name>
    <name evidence="10" type="ORF">SAMN04488054_103105</name>
</gene>
<feature type="region of interest" description="Aspartate" evidence="8">
    <location>
        <begin position="200"/>
        <end position="203"/>
    </location>
</feature>
<dbReference type="GO" id="GO:0003676">
    <property type="term" value="F:nucleic acid binding"/>
    <property type="evidence" value="ECO:0007669"/>
    <property type="project" value="InterPro"/>
</dbReference>
<dbReference type="InterPro" id="IPR004364">
    <property type="entry name" value="Aa-tRNA-synt_II"/>
</dbReference>
<dbReference type="PANTHER" id="PTHR22594">
    <property type="entry name" value="ASPARTYL/LYSYL-TRNA SYNTHETASE"/>
    <property type="match status" value="1"/>
</dbReference>
<dbReference type="GO" id="GO:0006422">
    <property type="term" value="P:aspartyl-tRNA aminoacylation"/>
    <property type="evidence" value="ECO:0007669"/>
    <property type="project" value="UniProtKB-UniRule"/>
</dbReference>
<dbReference type="CDD" id="cd04317">
    <property type="entry name" value="EcAspRS_like_N"/>
    <property type="match status" value="1"/>
</dbReference>
<dbReference type="CDD" id="cd00777">
    <property type="entry name" value="AspRS_core"/>
    <property type="match status" value="1"/>
</dbReference>
<dbReference type="Pfam" id="PF02938">
    <property type="entry name" value="GAD"/>
    <property type="match status" value="1"/>
</dbReference>
<dbReference type="NCBIfam" id="NF001750">
    <property type="entry name" value="PRK00476.1"/>
    <property type="match status" value="1"/>
</dbReference>
<dbReference type="InterPro" id="IPR002312">
    <property type="entry name" value="Asp/Asn-tRNA-synth_IIb"/>
</dbReference>
<evidence type="ECO:0000256" key="8">
    <source>
        <dbReference type="HAMAP-Rule" id="MF_00044"/>
    </source>
</evidence>
<evidence type="ECO:0000256" key="1">
    <source>
        <dbReference type="ARBA" id="ARBA00006303"/>
    </source>
</evidence>
<keyword evidence="7 8" id="KW-0030">Aminoacyl-tRNA synthetase</keyword>
<comment type="catalytic activity">
    <reaction evidence="8">
        <text>tRNA(Asp) + L-aspartate + ATP = L-aspartyl-tRNA(Asp) + AMP + diphosphate</text>
        <dbReference type="Rhea" id="RHEA:19649"/>
        <dbReference type="Rhea" id="RHEA-COMP:9660"/>
        <dbReference type="Rhea" id="RHEA-COMP:9678"/>
        <dbReference type="ChEBI" id="CHEBI:29991"/>
        <dbReference type="ChEBI" id="CHEBI:30616"/>
        <dbReference type="ChEBI" id="CHEBI:33019"/>
        <dbReference type="ChEBI" id="CHEBI:78442"/>
        <dbReference type="ChEBI" id="CHEBI:78516"/>
        <dbReference type="ChEBI" id="CHEBI:456215"/>
        <dbReference type="EC" id="6.1.1.12"/>
    </reaction>
</comment>
<feature type="binding site" evidence="8">
    <location>
        <position position="491"/>
    </location>
    <ligand>
        <name>L-aspartate</name>
        <dbReference type="ChEBI" id="CHEBI:29991"/>
    </ligand>
</feature>
<dbReference type="NCBIfam" id="TIGR00459">
    <property type="entry name" value="aspS_bact"/>
    <property type="match status" value="1"/>
</dbReference>
<dbReference type="Gene3D" id="2.40.50.140">
    <property type="entry name" value="Nucleic acid-binding proteins"/>
    <property type="match status" value="1"/>
</dbReference>
<keyword evidence="6 8" id="KW-0648">Protein biosynthesis</keyword>
<dbReference type="GO" id="GO:0016740">
    <property type="term" value="F:transferase activity"/>
    <property type="evidence" value="ECO:0007669"/>
    <property type="project" value="UniProtKB-ARBA"/>
</dbReference>
<dbReference type="InterPro" id="IPR006195">
    <property type="entry name" value="aa-tRNA-synth_II"/>
</dbReference>
<evidence type="ECO:0000256" key="5">
    <source>
        <dbReference type="ARBA" id="ARBA00022840"/>
    </source>
</evidence>
<dbReference type="Gene3D" id="3.30.1360.30">
    <property type="entry name" value="GAD-like domain"/>
    <property type="match status" value="1"/>
</dbReference>
<dbReference type="Pfam" id="PF01336">
    <property type="entry name" value="tRNA_anti-codon"/>
    <property type="match status" value="1"/>
</dbReference>
<comment type="subunit">
    <text evidence="8">Homodimer.</text>
</comment>
<feature type="binding site" evidence="8">
    <location>
        <position position="231"/>
    </location>
    <ligand>
        <name>ATP</name>
        <dbReference type="ChEBI" id="CHEBI:30616"/>
    </ligand>
</feature>
<feature type="binding site" evidence="8">
    <location>
        <position position="450"/>
    </location>
    <ligand>
        <name>L-aspartate</name>
        <dbReference type="ChEBI" id="CHEBI:29991"/>
    </ligand>
</feature>
<dbReference type="InterPro" id="IPR004524">
    <property type="entry name" value="Asp-tRNA-ligase_1"/>
</dbReference>
<dbReference type="Gene3D" id="3.30.930.10">
    <property type="entry name" value="Bira Bifunctional Protein, Domain 2"/>
    <property type="match status" value="1"/>
</dbReference>
<dbReference type="InterPro" id="IPR045864">
    <property type="entry name" value="aa-tRNA-synth_II/BPL/LPL"/>
</dbReference>
<comment type="similarity">
    <text evidence="1 8">Belongs to the class-II aminoacyl-tRNA synthetase family. Type 1 subfamily.</text>
</comment>
<dbReference type="InterPro" id="IPR004115">
    <property type="entry name" value="GAD-like_sf"/>
</dbReference>
<feature type="domain" description="Aminoacyl-transfer RNA synthetases class-II family profile" evidence="9">
    <location>
        <begin position="143"/>
        <end position="557"/>
    </location>
</feature>
<dbReference type="PANTHER" id="PTHR22594:SF5">
    <property type="entry name" value="ASPARTATE--TRNA LIGASE, MITOCHONDRIAL"/>
    <property type="match status" value="1"/>
</dbReference>
<keyword evidence="5 8" id="KW-0067">ATP-binding</keyword>
<feature type="binding site" evidence="8">
    <location>
        <position position="222"/>
    </location>
    <ligand>
        <name>L-aspartate</name>
        <dbReference type="ChEBI" id="CHEBI:29991"/>
    </ligand>
</feature>
<evidence type="ECO:0000256" key="4">
    <source>
        <dbReference type="ARBA" id="ARBA00022741"/>
    </source>
</evidence>
<keyword evidence="2 8" id="KW-0963">Cytoplasm</keyword>
<keyword evidence="3 8" id="KW-0436">Ligase</keyword>
<dbReference type="SUPFAM" id="SSF55681">
    <property type="entry name" value="Class II aaRS and biotin synthetases"/>
    <property type="match status" value="1"/>
</dbReference>
<dbReference type="RefSeq" id="WP_177195416.1">
    <property type="nucleotide sequence ID" value="NZ_FOTY01000003.1"/>
</dbReference>
<dbReference type="GO" id="GO:0005524">
    <property type="term" value="F:ATP binding"/>
    <property type="evidence" value="ECO:0007669"/>
    <property type="project" value="UniProtKB-UniRule"/>
</dbReference>
<organism evidence="10 11">
    <name type="scientific">Salibacterium qingdaonense</name>
    <dbReference type="NCBI Taxonomy" id="266892"/>
    <lineage>
        <taxon>Bacteria</taxon>
        <taxon>Bacillati</taxon>
        <taxon>Bacillota</taxon>
        <taxon>Bacilli</taxon>
        <taxon>Bacillales</taxon>
        <taxon>Bacillaceae</taxon>
    </lineage>
</organism>
<dbReference type="SUPFAM" id="SSF55261">
    <property type="entry name" value="GAD domain-like"/>
    <property type="match status" value="1"/>
</dbReference>
<name>A0A1I4JEP9_9BACI</name>
<dbReference type="InterPro" id="IPR004365">
    <property type="entry name" value="NA-bd_OB_tRNA"/>
</dbReference>
<dbReference type="GO" id="GO:0140096">
    <property type="term" value="F:catalytic activity, acting on a protein"/>
    <property type="evidence" value="ECO:0007669"/>
    <property type="project" value="UniProtKB-ARBA"/>
</dbReference>
<evidence type="ECO:0000256" key="3">
    <source>
        <dbReference type="ARBA" id="ARBA00022598"/>
    </source>
</evidence>
<dbReference type="HAMAP" id="MF_00044">
    <property type="entry name" value="Asp_tRNA_synth_type1"/>
    <property type="match status" value="1"/>
</dbReference>
<keyword evidence="4 8" id="KW-0547">Nucleotide-binding</keyword>
<dbReference type="GO" id="GO:0004815">
    <property type="term" value="F:aspartate-tRNA ligase activity"/>
    <property type="evidence" value="ECO:0007669"/>
    <property type="project" value="UniProtKB-UniRule"/>
</dbReference>
<dbReference type="Pfam" id="PF00152">
    <property type="entry name" value="tRNA-synt_2"/>
    <property type="match status" value="1"/>
</dbReference>
<dbReference type="InterPro" id="IPR029351">
    <property type="entry name" value="GAD_dom"/>
</dbReference>
<evidence type="ECO:0000256" key="2">
    <source>
        <dbReference type="ARBA" id="ARBA00022490"/>
    </source>
</evidence>
<comment type="subcellular location">
    <subcellularLocation>
        <location evidence="8">Cytoplasm</location>
    </subcellularLocation>
</comment>
<feature type="binding site" evidence="8">
    <location>
        <begin position="536"/>
        <end position="539"/>
    </location>
    <ligand>
        <name>ATP</name>
        <dbReference type="ChEBI" id="CHEBI:30616"/>
    </ligand>
</feature>
<feature type="binding site" evidence="8">
    <location>
        <position position="484"/>
    </location>
    <ligand>
        <name>ATP</name>
        <dbReference type="ChEBI" id="CHEBI:30616"/>
    </ligand>
</feature>
<dbReference type="InterPro" id="IPR047090">
    <property type="entry name" value="AspRS_core"/>
</dbReference>
<dbReference type="InterPro" id="IPR047089">
    <property type="entry name" value="Asp-tRNA-ligase_1_N"/>
</dbReference>
<dbReference type="Proteomes" id="UP000199668">
    <property type="component" value="Unassembled WGS sequence"/>
</dbReference>
<dbReference type="PROSITE" id="PS50862">
    <property type="entry name" value="AA_TRNA_LIGASE_II"/>
    <property type="match status" value="1"/>
</dbReference>
<proteinExistence type="inferred from homology"/>
<reference evidence="10 11" key="1">
    <citation type="submission" date="2016-10" db="EMBL/GenBank/DDBJ databases">
        <authorList>
            <person name="de Groot N.N."/>
        </authorList>
    </citation>
    <scope>NUCLEOTIDE SEQUENCE [LARGE SCALE GENOMIC DNA]</scope>
    <source>
        <strain evidence="10 11">CGMCC 1.6134</strain>
    </source>
</reference>
<dbReference type="InterPro" id="IPR012340">
    <property type="entry name" value="NA-bd_OB-fold"/>
</dbReference>
<dbReference type="SUPFAM" id="SSF50249">
    <property type="entry name" value="Nucleic acid-binding proteins"/>
    <property type="match status" value="1"/>
</dbReference>
<evidence type="ECO:0000259" key="9">
    <source>
        <dbReference type="PROSITE" id="PS50862"/>
    </source>
</evidence>
<dbReference type="PRINTS" id="PR01042">
    <property type="entry name" value="TRNASYNTHASP"/>
</dbReference>
<protein>
    <recommendedName>
        <fullName evidence="8">Aspartate--tRNA ligase</fullName>
        <ecNumber evidence="8">6.1.1.12</ecNumber>
    </recommendedName>
    <alternativeName>
        <fullName evidence="8">Aspartyl-tRNA synthetase</fullName>
        <shortName evidence="8">AspRS</shortName>
    </alternativeName>
</protein>
<keyword evidence="11" id="KW-1185">Reference proteome</keyword>
<evidence type="ECO:0000256" key="6">
    <source>
        <dbReference type="ARBA" id="ARBA00022917"/>
    </source>
</evidence>
<evidence type="ECO:0000256" key="7">
    <source>
        <dbReference type="ARBA" id="ARBA00023146"/>
    </source>
</evidence>
<comment type="function">
    <text evidence="8">Catalyzes the attachment of L-aspartate to tRNA(Asp) in a two-step reaction: L-aspartate is first activated by ATP to form Asp-AMP and then transferred to the acceptor end of tRNA(Asp).</text>
</comment>
<dbReference type="EC" id="6.1.1.12" evidence="8"/>
<dbReference type="AlphaFoldDB" id="A0A1I4JEP9"/>
<evidence type="ECO:0000313" key="10">
    <source>
        <dbReference type="EMBL" id="SFL64701.1"/>
    </source>
</evidence>
<dbReference type="EMBL" id="FOTY01000003">
    <property type="protein sequence ID" value="SFL64701.1"/>
    <property type="molecule type" value="Genomic_DNA"/>
</dbReference>